<reference evidence="2" key="1">
    <citation type="journal article" date="2020" name="Nat. Genet.">
        <title>Genomic diversifications of five Gossypium allopolyploid species and their impact on cotton improvement.</title>
        <authorList>
            <person name="Chen Z.J."/>
            <person name="Sreedasyam A."/>
            <person name="Ando A."/>
            <person name="Song Q."/>
            <person name="De Santiago L.M."/>
            <person name="Hulse-Kemp A.M."/>
            <person name="Ding M."/>
            <person name="Ye W."/>
            <person name="Kirkbride R.C."/>
            <person name="Jenkins J."/>
            <person name="Plott C."/>
            <person name="Lovell J."/>
            <person name="Lin Y.M."/>
            <person name="Vaughn R."/>
            <person name="Liu B."/>
            <person name="Simpson S."/>
            <person name="Scheffler B.E."/>
            <person name="Wen L."/>
            <person name="Saski C.A."/>
            <person name="Grover C.E."/>
            <person name="Hu G."/>
            <person name="Conover J.L."/>
            <person name="Carlson J.W."/>
            <person name="Shu S."/>
            <person name="Boston L.B."/>
            <person name="Williams M."/>
            <person name="Peterson D.G."/>
            <person name="McGee K."/>
            <person name="Jones D.C."/>
            <person name="Wendel J.F."/>
            <person name="Stelly D.M."/>
            <person name="Grimwood J."/>
            <person name="Schmutz J."/>
        </authorList>
    </citation>
    <scope>NUCLEOTIDE SEQUENCE [LARGE SCALE GENOMIC DNA]</scope>
    <source>
        <strain evidence="2">cv. TM-1</strain>
    </source>
</reference>
<dbReference type="InterPro" id="IPR012340">
    <property type="entry name" value="NA-bd_OB-fold"/>
</dbReference>
<evidence type="ECO:0000313" key="3">
    <source>
        <dbReference type="RefSeq" id="XP_040952614.1"/>
    </source>
</evidence>
<reference evidence="3" key="2">
    <citation type="submission" date="2025-08" db="UniProtKB">
        <authorList>
            <consortium name="RefSeq"/>
        </authorList>
    </citation>
    <scope>IDENTIFICATION</scope>
</reference>
<dbReference type="InterPro" id="IPR020189">
    <property type="entry name" value="IF5A_C"/>
</dbReference>
<sequence>MVLFNDYLFYYAGCCIHHRYDYGAIILLDEKNRAHISKWLRLSIRMYGSFEKSLDELRSFFREVNDLVFKNKIKNGFAEGKNLVVSVMSAMGEEQICALKDIGPK</sequence>
<organism evidence="2 3">
    <name type="scientific">Gossypium hirsutum</name>
    <name type="common">Upland cotton</name>
    <name type="synonym">Gossypium mexicanum</name>
    <dbReference type="NCBI Taxonomy" id="3635"/>
    <lineage>
        <taxon>Eukaryota</taxon>
        <taxon>Viridiplantae</taxon>
        <taxon>Streptophyta</taxon>
        <taxon>Embryophyta</taxon>
        <taxon>Tracheophyta</taxon>
        <taxon>Spermatophyta</taxon>
        <taxon>Magnoliopsida</taxon>
        <taxon>eudicotyledons</taxon>
        <taxon>Gunneridae</taxon>
        <taxon>Pentapetalae</taxon>
        <taxon>rosids</taxon>
        <taxon>malvids</taxon>
        <taxon>Malvales</taxon>
        <taxon>Malvaceae</taxon>
        <taxon>Malvoideae</taxon>
        <taxon>Gossypium</taxon>
    </lineage>
</organism>
<evidence type="ECO:0000259" key="1">
    <source>
        <dbReference type="Pfam" id="PF01287"/>
    </source>
</evidence>
<dbReference type="GeneID" id="107954400"/>
<dbReference type="SUPFAM" id="SSF50249">
    <property type="entry name" value="Nucleic acid-binding proteins"/>
    <property type="match status" value="1"/>
</dbReference>
<dbReference type="Proteomes" id="UP000818029">
    <property type="component" value="Chromosome D07"/>
</dbReference>
<dbReference type="RefSeq" id="XP_040952614.1">
    <property type="nucleotide sequence ID" value="XM_041096680.1"/>
</dbReference>
<dbReference type="Pfam" id="PF01287">
    <property type="entry name" value="eIF-5a"/>
    <property type="match status" value="1"/>
</dbReference>
<accession>A0ABM3ACN5</accession>
<proteinExistence type="predicted"/>
<dbReference type="Gene3D" id="2.40.50.140">
    <property type="entry name" value="Nucleic acid-binding proteins"/>
    <property type="match status" value="1"/>
</dbReference>
<name>A0ABM3ACN5_GOSHI</name>
<protein>
    <submittedName>
        <fullName evidence="3">Fanconi anemia group J protein homolog</fullName>
    </submittedName>
</protein>
<evidence type="ECO:0000313" key="2">
    <source>
        <dbReference type="Proteomes" id="UP000818029"/>
    </source>
</evidence>
<feature type="domain" description="Translation initiation factor 5A C-terminal" evidence="1">
    <location>
        <begin position="69"/>
        <end position="100"/>
    </location>
</feature>
<keyword evidence="2" id="KW-1185">Reference proteome</keyword>
<gene>
    <name evidence="3" type="primary">LOC107954400</name>
</gene>